<feature type="transmembrane region" description="Helical" evidence="1">
    <location>
        <begin position="76"/>
        <end position="92"/>
    </location>
</feature>
<organism evidence="2 3">
    <name type="scientific">Actinomycetospora chibensis</name>
    <dbReference type="NCBI Taxonomy" id="663606"/>
    <lineage>
        <taxon>Bacteria</taxon>
        <taxon>Bacillati</taxon>
        <taxon>Actinomycetota</taxon>
        <taxon>Actinomycetes</taxon>
        <taxon>Pseudonocardiales</taxon>
        <taxon>Pseudonocardiaceae</taxon>
        <taxon>Actinomycetospora</taxon>
    </lineage>
</organism>
<keyword evidence="3" id="KW-1185">Reference proteome</keyword>
<sequence length="127" mass="13067">MSADRFRRWRRTRPFWGGLGILVGAAVVLAIPFVTLRIGEITVSLSTPGGSAATLVAAVLACCGGAAWWRPEFKTAAGVVAMIAALVAVVTTNLGGLIIGSLLAILGAAATLAWTPAPRSPRADSQR</sequence>
<dbReference type="Pfam" id="PF19609">
    <property type="entry name" value="DUF6114"/>
    <property type="match status" value="1"/>
</dbReference>
<keyword evidence="1" id="KW-1133">Transmembrane helix</keyword>
<keyword evidence="1" id="KW-0812">Transmembrane</keyword>
<feature type="transmembrane region" description="Helical" evidence="1">
    <location>
        <begin position="15"/>
        <end position="38"/>
    </location>
</feature>
<feature type="transmembrane region" description="Helical" evidence="1">
    <location>
        <begin position="50"/>
        <end position="69"/>
    </location>
</feature>
<evidence type="ECO:0000256" key="1">
    <source>
        <dbReference type="SAM" id="Phobius"/>
    </source>
</evidence>
<name>A0ABV9RNX8_9PSEU</name>
<dbReference type="EMBL" id="JBHSIM010000052">
    <property type="protein sequence ID" value="MFC4835894.1"/>
    <property type="molecule type" value="Genomic_DNA"/>
</dbReference>
<keyword evidence="1" id="KW-0472">Membrane</keyword>
<evidence type="ECO:0000313" key="2">
    <source>
        <dbReference type="EMBL" id="MFC4835894.1"/>
    </source>
</evidence>
<comment type="caution">
    <text evidence="2">The sequence shown here is derived from an EMBL/GenBank/DDBJ whole genome shotgun (WGS) entry which is preliminary data.</text>
</comment>
<dbReference type="Proteomes" id="UP001595909">
    <property type="component" value="Unassembled WGS sequence"/>
</dbReference>
<proteinExistence type="predicted"/>
<dbReference type="RefSeq" id="WP_274189912.1">
    <property type="nucleotide sequence ID" value="NZ_BAABHN010000052.1"/>
</dbReference>
<reference evidence="3" key="1">
    <citation type="journal article" date="2019" name="Int. J. Syst. Evol. Microbiol.">
        <title>The Global Catalogue of Microorganisms (GCM) 10K type strain sequencing project: providing services to taxonomists for standard genome sequencing and annotation.</title>
        <authorList>
            <consortium name="The Broad Institute Genomics Platform"/>
            <consortium name="The Broad Institute Genome Sequencing Center for Infectious Disease"/>
            <person name="Wu L."/>
            <person name="Ma J."/>
        </authorList>
    </citation>
    <scope>NUCLEOTIDE SEQUENCE [LARGE SCALE GENOMIC DNA]</scope>
    <source>
        <strain evidence="3">CCUG 50347</strain>
    </source>
</reference>
<dbReference type="InterPro" id="IPR046096">
    <property type="entry name" value="DUF6114"/>
</dbReference>
<protein>
    <submittedName>
        <fullName evidence="2">DUF6114 domain-containing protein</fullName>
    </submittedName>
</protein>
<accession>A0ABV9RNX8</accession>
<gene>
    <name evidence="2" type="ORF">ACFPEL_26040</name>
</gene>
<evidence type="ECO:0000313" key="3">
    <source>
        <dbReference type="Proteomes" id="UP001595909"/>
    </source>
</evidence>